<name>A0A1F5IBB2_9BACT</name>
<evidence type="ECO:0000259" key="1">
    <source>
        <dbReference type="Pfam" id="PF16363"/>
    </source>
</evidence>
<dbReference type="AlphaFoldDB" id="A0A1F5IBB2"/>
<organism evidence="2 3">
    <name type="scientific">Candidatus Curtissbacteria bacterium RIFCSPLOWO2_12_FULL_38_9</name>
    <dbReference type="NCBI Taxonomy" id="1797735"/>
    <lineage>
        <taxon>Bacteria</taxon>
        <taxon>Candidatus Curtissiibacteriota</taxon>
    </lineage>
</organism>
<comment type="caution">
    <text evidence="2">The sequence shown here is derived from an EMBL/GenBank/DDBJ whole genome shotgun (WGS) entry which is preliminary data.</text>
</comment>
<dbReference type="InterPro" id="IPR016040">
    <property type="entry name" value="NAD(P)-bd_dom"/>
</dbReference>
<dbReference type="EMBL" id="MFBY01000026">
    <property type="protein sequence ID" value="OGE13652.1"/>
    <property type="molecule type" value="Genomic_DNA"/>
</dbReference>
<accession>A0A1F5IBB2</accession>
<evidence type="ECO:0000313" key="2">
    <source>
        <dbReference type="EMBL" id="OGE13652.1"/>
    </source>
</evidence>
<sequence length="257" mass="29164">LKNFKRTSDVITKYEIDYIFHLAAQSIVPTAYYNPLEALETNIMGTANVLEAARLYGKVQGIIVVSSDKAYGKIPQASEADPLSGDHPYETSKAAADLLAHTYFRTYHLPVAITRFGNVYGEGDINFSRIIPGIAKSIVKNELLILRSNGKFVRDYVYVKDVVGALILLMRNIKSIQGEAFNISSEENLSVLQLIKTIERRLMKEIKYRIANKTYNEIPKQSINFQKIKTQLGWHPKANINNTIVNILDWYRVFFGK</sequence>
<gene>
    <name evidence="2" type="ORF">A3G14_05050</name>
</gene>
<reference evidence="2 3" key="1">
    <citation type="journal article" date="2016" name="Nat. Commun.">
        <title>Thousands of microbial genomes shed light on interconnected biogeochemical processes in an aquifer system.</title>
        <authorList>
            <person name="Anantharaman K."/>
            <person name="Brown C.T."/>
            <person name="Hug L.A."/>
            <person name="Sharon I."/>
            <person name="Castelle C.J."/>
            <person name="Probst A.J."/>
            <person name="Thomas B.C."/>
            <person name="Singh A."/>
            <person name="Wilkins M.J."/>
            <person name="Karaoz U."/>
            <person name="Brodie E.L."/>
            <person name="Williams K.H."/>
            <person name="Hubbard S.S."/>
            <person name="Banfield J.F."/>
        </authorList>
    </citation>
    <scope>NUCLEOTIDE SEQUENCE [LARGE SCALE GENOMIC DNA]</scope>
</reference>
<dbReference type="Pfam" id="PF16363">
    <property type="entry name" value="GDP_Man_Dehyd"/>
    <property type="match status" value="1"/>
</dbReference>
<dbReference type="Proteomes" id="UP000177300">
    <property type="component" value="Unassembled WGS sequence"/>
</dbReference>
<dbReference type="Gene3D" id="3.40.50.720">
    <property type="entry name" value="NAD(P)-binding Rossmann-like Domain"/>
    <property type="match status" value="1"/>
</dbReference>
<dbReference type="PANTHER" id="PTHR43000">
    <property type="entry name" value="DTDP-D-GLUCOSE 4,6-DEHYDRATASE-RELATED"/>
    <property type="match status" value="1"/>
</dbReference>
<proteinExistence type="predicted"/>
<protein>
    <recommendedName>
        <fullName evidence="1">NAD(P)-binding domain-containing protein</fullName>
    </recommendedName>
</protein>
<dbReference type="InterPro" id="IPR036291">
    <property type="entry name" value="NAD(P)-bd_dom_sf"/>
</dbReference>
<feature type="non-terminal residue" evidence="2">
    <location>
        <position position="1"/>
    </location>
</feature>
<feature type="domain" description="NAD(P)-binding" evidence="1">
    <location>
        <begin position="2"/>
        <end position="244"/>
    </location>
</feature>
<evidence type="ECO:0000313" key="3">
    <source>
        <dbReference type="Proteomes" id="UP000177300"/>
    </source>
</evidence>
<dbReference type="SUPFAM" id="SSF51735">
    <property type="entry name" value="NAD(P)-binding Rossmann-fold domains"/>
    <property type="match status" value="1"/>
</dbReference>